<evidence type="ECO:0000313" key="1">
    <source>
        <dbReference type="EMBL" id="KAI4862035.1"/>
    </source>
</evidence>
<reference evidence="1 2" key="1">
    <citation type="journal article" date="2022" name="New Phytol.">
        <title>Ecological generalism drives hyperdiversity of secondary metabolite gene clusters in xylarialean endophytes.</title>
        <authorList>
            <person name="Franco M.E.E."/>
            <person name="Wisecaver J.H."/>
            <person name="Arnold A.E."/>
            <person name="Ju Y.M."/>
            <person name="Slot J.C."/>
            <person name="Ahrendt S."/>
            <person name="Moore L.P."/>
            <person name="Eastman K.E."/>
            <person name="Scott K."/>
            <person name="Konkel Z."/>
            <person name="Mondo S.J."/>
            <person name="Kuo A."/>
            <person name="Hayes R.D."/>
            <person name="Haridas S."/>
            <person name="Andreopoulos B."/>
            <person name="Riley R."/>
            <person name="LaButti K."/>
            <person name="Pangilinan J."/>
            <person name="Lipzen A."/>
            <person name="Amirebrahimi M."/>
            <person name="Yan J."/>
            <person name="Adam C."/>
            <person name="Keymanesh K."/>
            <person name="Ng V."/>
            <person name="Louie K."/>
            <person name="Northen T."/>
            <person name="Drula E."/>
            <person name="Henrissat B."/>
            <person name="Hsieh H.M."/>
            <person name="Youens-Clark K."/>
            <person name="Lutzoni F."/>
            <person name="Miadlikowska J."/>
            <person name="Eastwood D.C."/>
            <person name="Hamelin R.C."/>
            <person name="Grigoriev I.V."/>
            <person name="U'Ren J.M."/>
        </authorList>
    </citation>
    <scope>NUCLEOTIDE SEQUENCE [LARGE SCALE GENOMIC DNA]</scope>
    <source>
        <strain evidence="1 2">CBS 119005</strain>
    </source>
</reference>
<proteinExistence type="predicted"/>
<sequence>MNQDLRIQGNSASSAPQNNTLNHTTNTNPMSIFIMNYTAIHNSSNATEIAHSLECSRVKDAVYGFLETVYQPGRNTQDGGDVSIGEILRQQEAQGESASSHLRDRCFPDVVRFMGDMGKCLEHHPKTKPCAIDALEEDHIEQMNQWIKSKDQEILLIQWTREDDSPIRTTDLALELIGIYEKATGEPVLSHFCSEPAEETLGIFEFVIQDLTIQFLERHADKFMDPQRPFQKHLTSSKFQEMAKDIERLWELFRECIVFAKPHSIAIILDNVETMHTTGRIYEQGEAEYEFYHRLQSLLKGLQEDNDIVVKVIVTSRSPQADYHFEGVAGLHITI</sequence>
<dbReference type="EMBL" id="MU393535">
    <property type="protein sequence ID" value="KAI4862035.1"/>
    <property type="molecule type" value="Genomic_DNA"/>
</dbReference>
<accession>A0ACB9YSN9</accession>
<comment type="caution">
    <text evidence="1">The sequence shown here is derived from an EMBL/GenBank/DDBJ whole genome shotgun (WGS) entry which is preliminary data.</text>
</comment>
<protein>
    <submittedName>
        <fullName evidence="1">Uncharacterized protein</fullName>
    </submittedName>
</protein>
<evidence type="ECO:0000313" key="2">
    <source>
        <dbReference type="Proteomes" id="UP001497700"/>
    </source>
</evidence>
<keyword evidence="2" id="KW-1185">Reference proteome</keyword>
<gene>
    <name evidence="1" type="ORF">F4820DRAFT_37722</name>
</gene>
<dbReference type="Proteomes" id="UP001497700">
    <property type="component" value="Unassembled WGS sequence"/>
</dbReference>
<organism evidence="1 2">
    <name type="scientific">Hypoxylon rubiginosum</name>
    <dbReference type="NCBI Taxonomy" id="110542"/>
    <lineage>
        <taxon>Eukaryota</taxon>
        <taxon>Fungi</taxon>
        <taxon>Dikarya</taxon>
        <taxon>Ascomycota</taxon>
        <taxon>Pezizomycotina</taxon>
        <taxon>Sordariomycetes</taxon>
        <taxon>Xylariomycetidae</taxon>
        <taxon>Xylariales</taxon>
        <taxon>Hypoxylaceae</taxon>
        <taxon>Hypoxylon</taxon>
    </lineage>
</organism>
<name>A0ACB9YSN9_9PEZI</name>